<organism evidence="1 2">
    <name type="scientific">Pleurodeles waltl</name>
    <name type="common">Iberian ribbed newt</name>
    <dbReference type="NCBI Taxonomy" id="8319"/>
    <lineage>
        <taxon>Eukaryota</taxon>
        <taxon>Metazoa</taxon>
        <taxon>Chordata</taxon>
        <taxon>Craniata</taxon>
        <taxon>Vertebrata</taxon>
        <taxon>Euteleostomi</taxon>
        <taxon>Amphibia</taxon>
        <taxon>Batrachia</taxon>
        <taxon>Caudata</taxon>
        <taxon>Salamandroidea</taxon>
        <taxon>Salamandridae</taxon>
        <taxon>Pleurodelinae</taxon>
        <taxon>Pleurodeles</taxon>
    </lineage>
</organism>
<evidence type="ECO:0000313" key="1">
    <source>
        <dbReference type="EMBL" id="KAJ1106326.1"/>
    </source>
</evidence>
<proteinExistence type="predicted"/>
<reference evidence="1" key="1">
    <citation type="journal article" date="2022" name="bioRxiv">
        <title>Sequencing and chromosome-scale assembly of the giantPleurodeles waltlgenome.</title>
        <authorList>
            <person name="Brown T."/>
            <person name="Elewa A."/>
            <person name="Iarovenko S."/>
            <person name="Subramanian E."/>
            <person name="Araus A.J."/>
            <person name="Petzold A."/>
            <person name="Susuki M."/>
            <person name="Suzuki K.-i.T."/>
            <person name="Hayashi T."/>
            <person name="Toyoda A."/>
            <person name="Oliveira C."/>
            <person name="Osipova E."/>
            <person name="Leigh N.D."/>
            <person name="Simon A."/>
            <person name="Yun M.H."/>
        </authorList>
    </citation>
    <scope>NUCLEOTIDE SEQUENCE</scope>
    <source>
        <strain evidence="1">20211129_DDA</strain>
        <tissue evidence="1">Liver</tissue>
    </source>
</reference>
<gene>
    <name evidence="1" type="ORF">NDU88_003727</name>
</gene>
<evidence type="ECO:0000313" key="2">
    <source>
        <dbReference type="Proteomes" id="UP001066276"/>
    </source>
</evidence>
<dbReference type="Proteomes" id="UP001066276">
    <property type="component" value="Chromosome 9"/>
</dbReference>
<accession>A0AAV7MRE8</accession>
<dbReference type="AlphaFoldDB" id="A0AAV7MRE8"/>
<comment type="caution">
    <text evidence="1">The sequence shown here is derived from an EMBL/GenBank/DDBJ whole genome shotgun (WGS) entry which is preliminary data.</text>
</comment>
<name>A0AAV7MRE8_PLEWA</name>
<dbReference type="EMBL" id="JANPWB010000013">
    <property type="protein sequence ID" value="KAJ1106326.1"/>
    <property type="molecule type" value="Genomic_DNA"/>
</dbReference>
<keyword evidence="2" id="KW-1185">Reference proteome</keyword>
<sequence length="238" mass="25739">MGPTPLRTLCPGRGYWTHPTSDRSEVCVQGVVNGTNPTSDPVSRACLLGPTPRRTTVQSVSGAWLMGPTPLRTLCPVRGYWTHPTSDHCEVSVQGVVNGTNPTSDPVSMAWLLGPTPRRTTVQSVSGAWLMGPTPLRTLCPVRGYWTHPTSDHSAVYVQGVVNGTTQTSDPVSRAWLLGPTPFTTRFRPFPRTQQMNRDTLTVSVPRLGKVTQVLLPSSGNPKATILQANFQLCGKKA</sequence>
<protein>
    <submittedName>
        <fullName evidence="1">Uncharacterized protein</fullName>
    </submittedName>
</protein>